<reference evidence="3 4" key="1">
    <citation type="journal article" date="2007" name="Appl. Environ. Microbiol.">
        <title>Genome sequence of the cellulolytic gliding bacterium Cytophaga hutchinsonii.</title>
        <authorList>
            <person name="Xie G."/>
            <person name="Bruce D.C."/>
            <person name="Challacombe J.F."/>
            <person name="Chertkov O."/>
            <person name="Detter J.C."/>
            <person name="Gilna P."/>
            <person name="Han C.S."/>
            <person name="Lucas S."/>
            <person name="Misra M."/>
            <person name="Myers G.L."/>
            <person name="Richardson P."/>
            <person name="Tapia R."/>
            <person name="Thayer N."/>
            <person name="Thompson L.S."/>
            <person name="Brettin T.S."/>
            <person name="Henrissat B."/>
            <person name="Wilson D.B."/>
            <person name="McBride M.J."/>
        </authorList>
    </citation>
    <scope>NUCLEOTIDE SEQUENCE [LARGE SCALE GENOMIC DNA]</scope>
    <source>
        <strain evidence="4">ATCC 33406 / DSM 1761 / CIP 103989 / NBRC 15051 / NCIMB 9469 / D465</strain>
    </source>
</reference>
<keyword evidence="4" id="KW-1185">Reference proteome</keyword>
<dbReference type="Pfam" id="PF19573">
    <property type="entry name" value="DUF6089"/>
    <property type="match status" value="1"/>
</dbReference>
<proteinExistence type="predicted"/>
<dbReference type="OrthoDB" id="654178at2"/>
<accession>A0A6N4SWE4</accession>
<evidence type="ECO:0000313" key="4">
    <source>
        <dbReference type="Proteomes" id="UP000001822"/>
    </source>
</evidence>
<dbReference type="RefSeq" id="WP_011586752.1">
    <property type="nucleotide sequence ID" value="NC_008255.1"/>
</dbReference>
<feature type="domain" description="DUF6089" evidence="2">
    <location>
        <begin position="28"/>
        <end position="221"/>
    </location>
</feature>
<dbReference type="AlphaFoldDB" id="A0A6N4SWE4"/>
<protein>
    <recommendedName>
        <fullName evidence="2">DUF6089 domain-containing protein</fullName>
    </recommendedName>
</protein>
<dbReference type="SUPFAM" id="SSF56925">
    <property type="entry name" value="OMPA-like"/>
    <property type="match status" value="1"/>
</dbReference>
<evidence type="ECO:0000259" key="2">
    <source>
        <dbReference type="Pfam" id="PF19573"/>
    </source>
</evidence>
<dbReference type="InterPro" id="IPR045743">
    <property type="entry name" value="DUF6089"/>
</dbReference>
<dbReference type="Proteomes" id="UP000001822">
    <property type="component" value="Chromosome"/>
</dbReference>
<name>A0A6N4SWE4_CYTH3</name>
<gene>
    <name evidence="3" type="ordered locus">CHU_3409</name>
</gene>
<sequence length="327" mass="37550">MKQFKLLFFVIFLVGINAHAQQGFKKYRYYSIGGCLNAMNYVGELDPGPSFISPSIKFTRYNFGVTGLYRWKPRVSLRGTFSYGRIKGDDSESADYTNKNVYRLYRNLSFRNQIYEFKFDVVIDLFENSRRYTKRPDYTPYMFVGLAYFHHNPQGQTPDGDWVNLKDLHTEGQGLPGGPKNYSRNQIALPIGVGFRYKLAKQWDLAFDVGWRFTLTDYLDDVAGVYYDKQALTDAYGDQSRIMSDRSYEAYSSNAELAASADNHYSPTLTGYNGHPMNQNDGWTGISTYGQQGGQRGDLKGRRDVYIITGFHLTYIFPGKVVCPKFR</sequence>
<evidence type="ECO:0000256" key="1">
    <source>
        <dbReference type="SAM" id="SignalP"/>
    </source>
</evidence>
<evidence type="ECO:0000313" key="3">
    <source>
        <dbReference type="EMBL" id="ABG60645.1"/>
    </source>
</evidence>
<dbReference type="KEGG" id="chu:CHU_3409"/>
<keyword evidence="1" id="KW-0732">Signal</keyword>
<feature type="signal peptide" evidence="1">
    <location>
        <begin position="1"/>
        <end position="20"/>
    </location>
</feature>
<dbReference type="InterPro" id="IPR011250">
    <property type="entry name" value="OMP/PagP_B-barrel"/>
</dbReference>
<organism evidence="3 4">
    <name type="scientific">Cytophaga hutchinsonii (strain ATCC 33406 / DSM 1761 / CIP 103989 / NBRC 15051 / NCIMB 9469 / D465)</name>
    <dbReference type="NCBI Taxonomy" id="269798"/>
    <lineage>
        <taxon>Bacteria</taxon>
        <taxon>Pseudomonadati</taxon>
        <taxon>Bacteroidota</taxon>
        <taxon>Cytophagia</taxon>
        <taxon>Cytophagales</taxon>
        <taxon>Cytophagaceae</taxon>
        <taxon>Cytophaga</taxon>
    </lineage>
</organism>
<feature type="chain" id="PRO_5026995164" description="DUF6089 domain-containing protein" evidence="1">
    <location>
        <begin position="21"/>
        <end position="327"/>
    </location>
</feature>
<dbReference type="EMBL" id="CP000383">
    <property type="protein sequence ID" value="ABG60645.1"/>
    <property type="molecule type" value="Genomic_DNA"/>
</dbReference>